<dbReference type="Gene3D" id="2.60.40.10">
    <property type="entry name" value="Immunoglobulins"/>
    <property type="match status" value="1"/>
</dbReference>
<dbReference type="SUPFAM" id="SSF52172">
    <property type="entry name" value="CheY-like"/>
    <property type="match status" value="1"/>
</dbReference>
<dbReference type="Proteomes" id="UP001179363">
    <property type="component" value="Unassembled WGS sequence"/>
</dbReference>
<comment type="caution">
    <text evidence="13">The sequence shown here is derived from an EMBL/GenBank/DDBJ whole genome shotgun (WGS) entry which is preliminary data.</text>
</comment>
<dbReference type="SMART" id="SM00387">
    <property type="entry name" value="HATPase_c"/>
    <property type="match status" value="1"/>
</dbReference>
<dbReference type="Pfam" id="PF07495">
    <property type="entry name" value="Y_Y_Y"/>
    <property type="match status" value="1"/>
</dbReference>
<dbReference type="SUPFAM" id="SSF63829">
    <property type="entry name" value="Calcium-dependent phosphotriesterase"/>
    <property type="match status" value="2"/>
</dbReference>
<dbReference type="PRINTS" id="PR00344">
    <property type="entry name" value="BCTRLSENSOR"/>
</dbReference>
<evidence type="ECO:0000313" key="14">
    <source>
        <dbReference type="Proteomes" id="UP001179363"/>
    </source>
</evidence>
<dbReference type="RefSeq" id="WP_236132391.1">
    <property type="nucleotide sequence ID" value="NZ_JAKGTH010000006.1"/>
</dbReference>
<feature type="chain" id="PRO_5047095909" description="histidine kinase" evidence="9">
    <location>
        <begin position="18"/>
        <end position="1368"/>
    </location>
</feature>
<feature type="domain" description="Response regulatory" evidence="12">
    <location>
        <begin position="1115"/>
        <end position="1230"/>
    </location>
</feature>
<dbReference type="SUPFAM" id="SSF47384">
    <property type="entry name" value="Homodimeric domain of signal transducing histidine kinase"/>
    <property type="match status" value="1"/>
</dbReference>
<dbReference type="InterPro" id="IPR018062">
    <property type="entry name" value="HTH_AraC-typ_CS"/>
</dbReference>
<evidence type="ECO:0000256" key="8">
    <source>
        <dbReference type="SAM" id="Phobius"/>
    </source>
</evidence>
<dbReference type="PROSITE" id="PS01124">
    <property type="entry name" value="HTH_ARAC_FAMILY_2"/>
    <property type="match status" value="1"/>
</dbReference>
<evidence type="ECO:0000313" key="13">
    <source>
        <dbReference type="EMBL" id="MCF4100241.1"/>
    </source>
</evidence>
<evidence type="ECO:0000256" key="7">
    <source>
        <dbReference type="PROSITE-ProRule" id="PRU00169"/>
    </source>
</evidence>
<keyword evidence="13" id="KW-0547">Nucleotide-binding</keyword>
<dbReference type="Gene3D" id="3.40.50.2300">
    <property type="match status" value="1"/>
</dbReference>
<evidence type="ECO:0000256" key="2">
    <source>
        <dbReference type="ARBA" id="ARBA00012438"/>
    </source>
</evidence>
<dbReference type="SUPFAM" id="SSF55874">
    <property type="entry name" value="ATPase domain of HSP90 chaperone/DNA topoisomerase II/histidine kinase"/>
    <property type="match status" value="1"/>
</dbReference>
<dbReference type="InterPro" id="IPR001789">
    <property type="entry name" value="Sig_transdc_resp-reg_receiver"/>
</dbReference>
<comment type="caution">
    <text evidence="7">Lacks conserved residue(s) required for the propagation of feature annotation.</text>
</comment>
<evidence type="ECO:0000259" key="11">
    <source>
        <dbReference type="PROSITE" id="PS50109"/>
    </source>
</evidence>
<reference evidence="13" key="1">
    <citation type="submission" date="2022-01" db="EMBL/GenBank/DDBJ databases">
        <title>Gillisia lutea sp. nov., isolated from marine plastic residues from the Malvarosa beach (Valencia, Spain).</title>
        <authorList>
            <person name="Vidal-Verdu A."/>
            <person name="Molina-Menor E."/>
            <person name="Satari L."/>
            <person name="Pascual J."/>
            <person name="Pereto J."/>
            <person name="Porcar M."/>
        </authorList>
    </citation>
    <scope>NUCLEOTIDE SEQUENCE</scope>
    <source>
        <strain evidence="13">M10.2A</strain>
    </source>
</reference>
<dbReference type="PROSITE" id="PS00041">
    <property type="entry name" value="HTH_ARAC_FAMILY_1"/>
    <property type="match status" value="1"/>
</dbReference>
<keyword evidence="6" id="KW-0804">Transcription</keyword>
<dbReference type="CDD" id="cd00156">
    <property type="entry name" value="REC"/>
    <property type="match status" value="1"/>
</dbReference>
<name>A0ABS9EBI0_9FLAO</name>
<evidence type="ECO:0000256" key="3">
    <source>
        <dbReference type="ARBA" id="ARBA00022553"/>
    </source>
</evidence>
<dbReference type="InterPro" id="IPR009057">
    <property type="entry name" value="Homeodomain-like_sf"/>
</dbReference>
<protein>
    <recommendedName>
        <fullName evidence="2">histidine kinase</fullName>
        <ecNumber evidence="2">2.7.13.3</ecNumber>
    </recommendedName>
</protein>
<dbReference type="EMBL" id="JAKGTH010000006">
    <property type="protein sequence ID" value="MCF4100241.1"/>
    <property type="molecule type" value="Genomic_DNA"/>
</dbReference>
<dbReference type="SMART" id="SM00388">
    <property type="entry name" value="HisKA"/>
    <property type="match status" value="1"/>
</dbReference>
<dbReference type="InterPro" id="IPR003594">
    <property type="entry name" value="HATPase_dom"/>
</dbReference>
<dbReference type="PANTHER" id="PTHR43547">
    <property type="entry name" value="TWO-COMPONENT HISTIDINE KINASE"/>
    <property type="match status" value="1"/>
</dbReference>
<dbReference type="Pfam" id="PF00072">
    <property type="entry name" value="Response_reg"/>
    <property type="match status" value="1"/>
</dbReference>
<evidence type="ECO:0000256" key="4">
    <source>
        <dbReference type="ARBA" id="ARBA00023015"/>
    </source>
</evidence>
<sequence>MRFVILLIFLFCLKTHAQTHLDNSPITYPFVHIGVENGISPGSVNCFFKEDKGFLWIGTSSGLNRYDGYTVTSFNPNPSNSNAIQSRNYKSIFQDPLGNIWVGTVAGINIFDPIGETFTSHQTSILKKLNLPNISVENIIKDNRGNYWFLHVDSSISKYVAENKKIIRADSLDENIRKKKAKISAAFSTTQGNFWLIYEDGFIQKLDGSSFKIIDEIDDLKKKFSGSIHDFRIIADCKGNLWIHLFEDYGIYFYDTQKKQLKNYTTSTSEIMLKSNLVSDLSINTTGEIWVGTDHGGITVIDPSNFSQYYLESNEEIPNSLSNNSITSIYTDNEGIVWVGTFKNGVDYYHPDIIRFNLQQKLLSDPESLPFSDVNVFIEDKEGNLYIGTNGGGLIVRDNKTGRYSQYTHDPANPNSISSNIIVSLLYDSKENLWIGTYLGGLNKMTENGFQTYRNDPNDPNSILEDNIWELYEDSRGIIWLGTLTNGLGVISNDKKSFYQKPLGSIYFPNNNKYVSSITEDNNGNLWVGGDNGVDVFHPFSKYEDHFSSQPGDPTSLSNNNILSIHKDSYGKIWIGTQEGLDLYNPMENNFFHYDETHGLPGNKIIGIVEDDKRNLWLTTPYGIVQFEKSENGSMSGKIPANFISYSKIDGLQGNLFNENSIFKNSKGEILVGGLHGYNIFNPENFEYNKTKPKVVFTGFRLFNKEILLNEKRKGRILLEKPIHKTSQITLHHNENIFSIEFAALDFFQPSKNKYKYKLAGFEEKWQEVGSQQRSVTYTNLDPGEYEFKVLASNNDHVWSENPEILKIIIKPPFYKTSYAYALYLFLIIALLYFARRTIILNQRKRFVVEQEKRESAHLHKMDLMKIRFFSNISHEFKRPLSLILSPAEKLKKKHLGKEVNEQVDIIFTNAQRLLNLINQILDMGNIKNDKLLHSSKGNVIQFIKEIVEGFKNYADNEDVELMFESETQKFLTAFDRDKLDKIIYNLLSNAIKFTPAGGRVLFKITIKPHSSIKETSKLLQIEVKDTGIGISKDDQEHIFDRFFKVDHPEKNNPGSGIGLYIVQEYIKLYGGEISVKSNEGEGACFILKIPMQRVDDLETNIVEPIAKTDTERPNLLIIDDSKEFLNLLTRDFSQYYNVFIASDGETGWKKALSVRPDLIISGQMMQDMVGTELCSKIRNDSRTKHIPFILLSTDAGEREMETAFEIGVSDYIKKPANFNTLHSRVQNLINQRKFFQQVYSKKIEVPQFISNVEIEGEDEKLMKKLLLLIKENIGNSNFSVERLSSDLSVSRSYLYGKCMSLFEKSPQELIIESRLEKGIELLQKSQLTISEIAFQTGFNNPKNFTRNFKKKYRQLPSTYRQEFTSVS</sequence>
<dbReference type="Pfam" id="PF00512">
    <property type="entry name" value="HisKA"/>
    <property type="match status" value="1"/>
</dbReference>
<dbReference type="PANTHER" id="PTHR43547:SF2">
    <property type="entry name" value="HYBRID SIGNAL TRANSDUCTION HISTIDINE KINASE C"/>
    <property type="match status" value="1"/>
</dbReference>
<dbReference type="Pfam" id="PF07494">
    <property type="entry name" value="Reg_prop"/>
    <property type="match status" value="6"/>
</dbReference>
<feature type="signal peptide" evidence="9">
    <location>
        <begin position="1"/>
        <end position="17"/>
    </location>
</feature>
<dbReference type="InterPro" id="IPR036890">
    <property type="entry name" value="HATPase_C_sf"/>
</dbReference>
<evidence type="ECO:0000256" key="6">
    <source>
        <dbReference type="ARBA" id="ARBA00023163"/>
    </source>
</evidence>
<dbReference type="PROSITE" id="PS50110">
    <property type="entry name" value="RESPONSE_REGULATORY"/>
    <property type="match status" value="1"/>
</dbReference>
<dbReference type="InterPro" id="IPR036097">
    <property type="entry name" value="HisK_dim/P_sf"/>
</dbReference>
<evidence type="ECO:0000256" key="5">
    <source>
        <dbReference type="ARBA" id="ARBA00023125"/>
    </source>
</evidence>
<dbReference type="InterPro" id="IPR013783">
    <property type="entry name" value="Ig-like_fold"/>
</dbReference>
<dbReference type="InterPro" id="IPR015943">
    <property type="entry name" value="WD40/YVTN_repeat-like_dom_sf"/>
</dbReference>
<dbReference type="InterPro" id="IPR018060">
    <property type="entry name" value="HTH_AraC"/>
</dbReference>
<keyword evidence="14" id="KW-1185">Reference proteome</keyword>
<keyword evidence="9" id="KW-0732">Signal</keyword>
<dbReference type="SMART" id="SM00448">
    <property type="entry name" value="REC"/>
    <property type="match status" value="1"/>
</dbReference>
<keyword evidence="8" id="KW-0812">Transmembrane</keyword>
<dbReference type="SUPFAM" id="SSF46689">
    <property type="entry name" value="Homeodomain-like"/>
    <property type="match status" value="1"/>
</dbReference>
<keyword evidence="13" id="KW-0067">ATP-binding</keyword>
<feature type="domain" description="HTH araC/xylS-type" evidence="10">
    <location>
        <begin position="1264"/>
        <end position="1363"/>
    </location>
</feature>
<feature type="transmembrane region" description="Helical" evidence="8">
    <location>
        <begin position="818"/>
        <end position="835"/>
    </location>
</feature>
<keyword evidence="8" id="KW-0472">Membrane</keyword>
<dbReference type="InterPro" id="IPR004358">
    <property type="entry name" value="Sig_transdc_His_kin-like_C"/>
</dbReference>
<accession>A0ABS9EBI0</accession>
<dbReference type="InterPro" id="IPR011110">
    <property type="entry name" value="Reg_prop"/>
</dbReference>
<gene>
    <name evidence="13" type="ORF">L1I30_01045</name>
</gene>
<comment type="catalytic activity">
    <reaction evidence="1">
        <text>ATP + protein L-histidine = ADP + protein N-phospho-L-histidine.</text>
        <dbReference type="EC" id="2.7.13.3"/>
    </reaction>
</comment>
<dbReference type="Gene3D" id="3.30.565.10">
    <property type="entry name" value="Histidine kinase-like ATPase, C-terminal domain"/>
    <property type="match status" value="1"/>
</dbReference>
<evidence type="ECO:0000256" key="1">
    <source>
        <dbReference type="ARBA" id="ARBA00000085"/>
    </source>
</evidence>
<dbReference type="InterPro" id="IPR005467">
    <property type="entry name" value="His_kinase_dom"/>
</dbReference>
<dbReference type="Gene3D" id="1.10.10.60">
    <property type="entry name" value="Homeodomain-like"/>
    <property type="match status" value="1"/>
</dbReference>
<dbReference type="SMART" id="SM00342">
    <property type="entry name" value="HTH_ARAC"/>
    <property type="match status" value="1"/>
</dbReference>
<dbReference type="GO" id="GO:0005524">
    <property type="term" value="F:ATP binding"/>
    <property type="evidence" value="ECO:0007669"/>
    <property type="project" value="UniProtKB-KW"/>
</dbReference>
<proteinExistence type="predicted"/>
<dbReference type="CDD" id="cd00082">
    <property type="entry name" value="HisKA"/>
    <property type="match status" value="1"/>
</dbReference>
<keyword evidence="4" id="KW-0805">Transcription regulation</keyword>
<dbReference type="InterPro" id="IPR011123">
    <property type="entry name" value="Y_Y_Y"/>
</dbReference>
<dbReference type="PROSITE" id="PS50109">
    <property type="entry name" value="HIS_KIN"/>
    <property type="match status" value="1"/>
</dbReference>
<keyword evidence="3" id="KW-0597">Phosphoprotein</keyword>
<dbReference type="Gene3D" id="2.130.10.10">
    <property type="entry name" value="YVTN repeat-like/Quinoprotein amine dehydrogenase"/>
    <property type="match status" value="2"/>
</dbReference>
<dbReference type="InterPro" id="IPR011006">
    <property type="entry name" value="CheY-like_superfamily"/>
</dbReference>
<dbReference type="Pfam" id="PF12833">
    <property type="entry name" value="HTH_18"/>
    <property type="match status" value="1"/>
</dbReference>
<evidence type="ECO:0000259" key="10">
    <source>
        <dbReference type="PROSITE" id="PS01124"/>
    </source>
</evidence>
<organism evidence="13 14">
    <name type="scientific">Gillisia lutea</name>
    <dbReference type="NCBI Taxonomy" id="2909668"/>
    <lineage>
        <taxon>Bacteria</taxon>
        <taxon>Pseudomonadati</taxon>
        <taxon>Bacteroidota</taxon>
        <taxon>Flavobacteriia</taxon>
        <taxon>Flavobacteriales</taxon>
        <taxon>Flavobacteriaceae</taxon>
        <taxon>Gillisia</taxon>
    </lineage>
</organism>
<keyword evidence="5" id="KW-0238">DNA-binding</keyword>
<keyword evidence="8" id="KW-1133">Transmembrane helix</keyword>
<dbReference type="InterPro" id="IPR003661">
    <property type="entry name" value="HisK_dim/P_dom"/>
</dbReference>
<evidence type="ECO:0000256" key="9">
    <source>
        <dbReference type="SAM" id="SignalP"/>
    </source>
</evidence>
<evidence type="ECO:0000259" key="12">
    <source>
        <dbReference type="PROSITE" id="PS50110"/>
    </source>
</evidence>
<dbReference type="EC" id="2.7.13.3" evidence="2"/>
<dbReference type="Gene3D" id="1.10.287.130">
    <property type="match status" value="1"/>
</dbReference>
<feature type="domain" description="Histidine kinase" evidence="11">
    <location>
        <begin position="872"/>
        <end position="1094"/>
    </location>
</feature>
<dbReference type="Pfam" id="PF02518">
    <property type="entry name" value="HATPase_c"/>
    <property type="match status" value="1"/>
</dbReference>